<reference evidence="4" key="1">
    <citation type="submission" date="2012-12" db="EMBL/GenBank/DDBJ databases">
        <authorList>
            <person name="Hellsten U."/>
            <person name="Grimwood J."/>
            <person name="Chapman J.A."/>
            <person name="Shapiro H."/>
            <person name="Aerts A."/>
            <person name="Otillar R.P."/>
            <person name="Terry A.Y."/>
            <person name="Boore J.L."/>
            <person name="Simakov O."/>
            <person name="Marletaz F."/>
            <person name="Cho S.-J."/>
            <person name="Edsinger-Gonzales E."/>
            <person name="Havlak P."/>
            <person name="Kuo D.-H."/>
            <person name="Larsson T."/>
            <person name="Lv J."/>
            <person name="Arendt D."/>
            <person name="Savage R."/>
            <person name="Osoegawa K."/>
            <person name="de Jong P."/>
            <person name="Lindberg D.R."/>
            <person name="Seaver E.C."/>
            <person name="Weisblat D.A."/>
            <person name="Putnam N.H."/>
            <person name="Grigoriev I.V."/>
            <person name="Rokhsar D.S."/>
        </authorList>
    </citation>
    <scope>NUCLEOTIDE SEQUENCE</scope>
    <source>
        <strain evidence="4">I ESC-2004</strain>
    </source>
</reference>
<evidence type="ECO:0008006" key="5">
    <source>
        <dbReference type="Google" id="ProtNLM"/>
    </source>
</evidence>
<dbReference type="EnsemblMetazoa" id="CapteT44731">
    <property type="protein sequence ID" value="CapteP44731"/>
    <property type="gene ID" value="CapteG44731"/>
</dbReference>
<dbReference type="STRING" id="283909.R7U5K4"/>
<protein>
    <recommendedName>
        <fullName evidence="5">RRM domain-containing protein</fullName>
    </recommendedName>
</protein>
<feature type="non-terminal residue" evidence="2">
    <location>
        <position position="392"/>
    </location>
</feature>
<name>R7U5K4_CAPTE</name>
<dbReference type="CDD" id="cd12264">
    <property type="entry name" value="RRM_AKAP17A"/>
    <property type="match status" value="1"/>
</dbReference>
<feature type="compositionally biased region" description="Basic and acidic residues" evidence="1">
    <location>
        <begin position="351"/>
        <end position="361"/>
    </location>
</feature>
<dbReference type="AlphaFoldDB" id="R7U5K4"/>
<dbReference type="OMA" id="QYHEYAG"/>
<evidence type="ECO:0000313" key="2">
    <source>
        <dbReference type="EMBL" id="ELU01381.1"/>
    </source>
</evidence>
<feature type="region of interest" description="Disordered" evidence="1">
    <location>
        <begin position="299"/>
        <end position="361"/>
    </location>
</feature>
<dbReference type="PANTHER" id="PTHR12484">
    <property type="entry name" value="B-LYMPHOCYTE ANTIGEN-RELATED"/>
    <property type="match status" value="1"/>
</dbReference>
<dbReference type="EMBL" id="AMQN01009264">
    <property type="status" value="NOT_ANNOTATED_CDS"/>
    <property type="molecule type" value="Genomic_DNA"/>
</dbReference>
<reference evidence="3" key="3">
    <citation type="submission" date="2015-06" db="UniProtKB">
        <authorList>
            <consortium name="EnsemblMetazoa"/>
        </authorList>
    </citation>
    <scope>IDENTIFICATION</scope>
</reference>
<evidence type="ECO:0000313" key="3">
    <source>
        <dbReference type="EnsemblMetazoa" id="CapteP44731"/>
    </source>
</evidence>
<gene>
    <name evidence="2" type="ORF">CAPTEDRAFT_44731</name>
</gene>
<sequence>MASIGVCSDISDAVDLLKSRSLLLKPIARLNVSVQLPQLKGNGSKTISNWELMEKIKKMVKPEQFITLKVAKSTLEFVRFEGEIENKIKVKNLVARLDSKTIKLGGFPDALKVRAAEAKIPFPSRHDWDSYFRDAKNMNEMKPGERPDTVHFRDLPSRWFADSKGGGDKPSEAVLRKVFETFGEVRCVDIPTLDPYRKEMTMSAPSFTSVKSFSTFSQDLVFEAFVQYKEYIGFCKAMTALKGMKLVFMETAERIFAASIKVEFDTSKHLSDKNIKKRRMEREQLIELEQIKIERVRKDREESERKQEEERRKKFEEDAERERKRQEKMRIQEERRKQREERRLKRRMEKKKKEEQKQMQMRIHKEERRILIAQRKLETIRLLSELFNRIKV</sequence>
<keyword evidence="4" id="KW-1185">Reference proteome</keyword>
<dbReference type="OrthoDB" id="1918237at2759"/>
<accession>R7U5K4</accession>
<evidence type="ECO:0000256" key="1">
    <source>
        <dbReference type="SAM" id="MobiDB-lite"/>
    </source>
</evidence>
<reference evidence="2 4" key="2">
    <citation type="journal article" date="2013" name="Nature">
        <title>Insights into bilaterian evolution from three spiralian genomes.</title>
        <authorList>
            <person name="Simakov O."/>
            <person name="Marletaz F."/>
            <person name="Cho S.J."/>
            <person name="Edsinger-Gonzales E."/>
            <person name="Havlak P."/>
            <person name="Hellsten U."/>
            <person name="Kuo D.H."/>
            <person name="Larsson T."/>
            <person name="Lv J."/>
            <person name="Arendt D."/>
            <person name="Savage R."/>
            <person name="Osoegawa K."/>
            <person name="de Jong P."/>
            <person name="Grimwood J."/>
            <person name="Chapman J.A."/>
            <person name="Shapiro H."/>
            <person name="Aerts A."/>
            <person name="Otillar R.P."/>
            <person name="Terry A.Y."/>
            <person name="Boore J.L."/>
            <person name="Grigoriev I.V."/>
            <person name="Lindberg D.R."/>
            <person name="Seaver E.C."/>
            <person name="Weisblat D.A."/>
            <person name="Putnam N.H."/>
            <person name="Rokhsar D.S."/>
        </authorList>
    </citation>
    <scope>NUCLEOTIDE SEQUENCE</scope>
    <source>
        <strain evidence="2 4">I ESC-2004</strain>
    </source>
</reference>
<dbReference type="HOGENOM" id="CLU_011589_1_0_1"/>
<feature type="compositionally biased region" description="Basic and acidic residues" evidence="1">
    <location>
        <begin position="299"/>
        <end position="343"/>
    </location>
</feature>
<dbReference type="PANTHER" id="PTHR12484:SF4">
    <property type="entry name" value="A-KINASE ANCHOR PROTEIN 17A"/>
    <property type="match status" value="1"/>
</dbReference>
<dbReference type="Pfam" id="PF25015">
    <property type="entry name" value="RBD_AKAP-17A"/>
    <property type="match status" value="1"/>
</dbReference>
<dbReference type="InterPro" id="IPR056852">
    <property type="entry name" value="AK17A/B"/>
</dbReference>
<dbReference type="Proteomes" id="UP000014760">
    <property type="component" value="Unassembled WGS sequence"/>
</dbReference>
<dbReference type="EMBL" id="KB305088">
    <property type="protein sequence ID" value="ELU01381.1"/>
    <property type="molecule type" value="Genomic_DNA"/>
</dbReference>
<proteinExistence type="predicted"/>
<evidence type="ECO:0000313" key="4">
    <source>
        <dbReference type="Proteomes" id="UP000014760"/>
    </source>
</evidence>
<organism evidence="2">
    <name type="scientific">Capitella teleta</name>
    <name type="common">Polychaete worm</name>
    <dbReference type="NCBI Taxonomy" id="283909"/>
    <lineage>
        <taxon>Eukaryota</taxon>
        <taxon>Metazoa</taxon>
        <taxon>Spiralia</taxon>
        <taxon>Lophotrochozoa</taxon>
        <taxon>Annelida</taxon>
        <taxon>Polychaeta</taxon>
        <taxon>Sedentaria</taxon>
        <taxon>Scolecida</taxon>
        <taxon>Capitellidae</taxon>
        <taxon>Capitella</taxon>
    </lineage>
</organism>